<evidence type="ECO:0000313" key="3">
    <source>
        <dbReference type="Proteomes" id="UP000003763"/>
    </source>
</evidence>
<sequence length="322" mass="37116">MITYQEVKDLVKSKLIDKTDSRSFEELSEYLFGEGNCFCESEVRKRMYGMQRLVEIIEASTNDINISRRILSISDAHIPFNLSPGIFKQYSGMVDILIFNGDILDCQSISKFPRLYRISLTEEMIRARKYMTDVIKMIQPKTVYINVGNHEKRLGKYLSERLNDDLMRIMPDNPLDLIINDGFKDKDRENKTETYYSPLKEVFKDSGIDIIYTGGWYCMVGNTIFAHPLSYSSGMLKTTEKATDYFLRKNRIFTSVVLGHTHKLGSFIQGGIQMYEQGCTCDLSRLDYADGMLTLPNQNGFIYICQDIDGNIINEKTKIVKI</sequence>
<dbReference type="GO" id="GO:0016787">
    <property type="term" value="F:hydrolase activity"/>
    <property type="evidence" value="ECO:0007669"/>
    <property type="project" value="InterPro"/>
</dbReference>
<proteinExistence type="predicted"/>
<dbReference type="AlphaFoldDB" id="G5HER4"/>
<dbReference type="HOGENOM" id="CLU_847100_0_0_9"/>
<evidence type="ECO:0000313" key="2">
    <source>
        <dbReference type="EMBL" id="EHF00023.1"/>
    </source>
</evidence>
<reference evidence="2 3" key="1">
    <citation type="submission" date="2011-08" db="EMBL/GenBank/DDBJ databases">
        <title>The Genome Sequence of Clostridium citroniae WAL-17108.</title>
        <authorList>
            <consortium name="The Broad Institute Genome Sequencing Platform"/>
            <person name="Earl A."/>
            <person name="Ward D."/>
            <person name="Feldgarden M."/>
            <person name="Gevers D."/>
            <person name="Finegold S.M."/>
            <person name="Summanen P.H."/>
            <person name="Molitoris D.R."/>
            <person name="Vaisanen M.L."/>
            <person name="Daigneault M."/>
            <person name="Allen-Vercoe E."/>
            <person name="Young S.K."/>
            <person name="Zeng Q."/>
            <person name="Gargeya S."/>
            <person name="Fitzgerald M."/>
            <person name="Haas B."/>
            <person name="Abouelleil A."/>
            <person name="Alvarado L."/>
            <person name="Arachchi H.M."/>
            <person name="Berlin A."/>
            <person name="Brown A."/>
            <person name="Chapman S.B."/>
            <person name="Chen Z."/>
            <person name="Dunbar C."/>
            <person name="Freedman E."/>
            <person name="Gearin G."/>
            <person name="Gellesch M."/>
            <person name="Goldberg J."/>
            <person name="Griggs A."/>
            <person name="Gujja S."/>
            <person name="Heiman D."/>
            <person name="Howarth C."/>
            <person name="Larson L."/>
            <person name="Lui A."/>
            <person name="MacDonald P.J.P."/>
            <person name="Montmayeur A."/>
            <person name="Murphy C."/>
            <person name="Neiman D."/>
            <person name="Pearson M."/>
            <person name="Priest M."/>
            <person name="Roberts A."/>
            <person name="Saif S."/>
            <person name="Shea T."/>
            <person name="Shenoy N."/>
            <person name="Sisk P."/>
            <person name="Stolte C."/>
            <person name="Sykes S."/>
            <person name="Wortman J."/>
            <person name="Nusbaum C."/>
            <person name="Birren B."/>
        </authorList>
    </citation>
    <scope>NUCLEOTIDE SEQUENCE [LARGE SCALE GENOMIC DNA]</scope>
    <source>
        <strain evidence="2 3">WAL-17108</strain>
    </source>
</reference>
<dbReference type="Proteomes" id="UP000003763">
    <property type="component" value="Unassembled WGS sequence"/>
</dbReference>
<gene>
    <name evidence="2" type="ORF">HMPREF9469_00937</name>
</gene>
<evidence type="ECO:0000259" key="1">
    <source>
        <dbReference type="Pfam" id="PF00149"/>
    </source>
</evidence>
<dbReference type="Pfam" id="PF00149">
    <property type="entry name" value="Metallophos"/>
    <property type="match status" value="1"/>
</dbReference>
<dbReference type="PATRIC" id="fig|742733.3.peg.952"/>
<accession>G5HER4</accession>
<comment type="caution">
    <text evidence="2">The sequence shown here is derived from an EMBL/GenBank/DDBJ whole genome shotgun (WGS) entry which is preliminary data.</text>
</comment>
<dbReference type="SUPFAM" id="SSF56300">
    <property type="entry name" value="Metallo-dependent phosphatases"/>
    <property type="match status" value="1"/>
</dbReference>
<dbReference type="InterPro" id="IPR004843">
    <property type="entry name" value="Calcineurin-like_PHP"/>
</dbReference>
<organism evidence="2 3">
    <name type="scientific">[Clostridium] citroniae WAL-17108</name>
    <dbReference type="NCBI Taxonomy" id="742733"/>
    <lineage>
        <taxon>Bacteria</taxon>
        <taxon>Bacillati</taxon>
        <taxon>Bacillota</taxon>
        <taxon>Clostridia</taxon>
        <taxon>Lachnospirales</taxon>
        <taxon>Lachnospiraceae</taxon>
        <taxon>Enterocloster</taxon>
    </lineage>
</organism>
<dbReference type="EMBL" id="ADLJ01000007">
    <property type="protein sequence ID" value="EHF00023.1"/>
    <property type="molecule type" value="Genomic_DNA"/>
</dbReference>
<name>G5HER4_9FIRM</name>
<protein>
    <recommendedName>
        <fullName evidence="1">Calcineurin-like phosphoesterase domain-containing protein</fullName>
    </recommendedName>
</protein>
<dbReference type="Gene3D" id="3.60.21.10">
    <property type="match status" value="1"/>
</dbReference>
<dbReference type="RefSeq" id="WP_007859674.1">
    <property type="nucleotide sequence ID" value="NZ_JH376420.1"/>
</dbReference>
<feature type="domain" description="Calcineurin-like phosphoesterase" evidence="1">
    <location>
        <begin position="69"/>
        <end position="263"/>
    </location>
</feature>
<dbReference type="InterPro" id="IPR029052">
    <property type="entry name" value="Metallo-depent_PP-like"/>
</dbReference>